<dbReference type="GO" id="GO:0061908">
    <property type="term" value="C:phagophore"/>
    <property type="evidence" value="ECO:0007669"/>
    <property type="project" value="TreeGrafter"/>
</dbReference>
<accession>A0AAN9KYS1</accession>
<keyword evidence="3" id="KW-1185">Reference proteome</keyword>
<dbReference type="InterPro" id="IPR053273">
    <property type="entry name" value="CST_Regulator"/>
</dbReference>
<sequence>MSNVRLSRANSILFARSLSLSSPLSLSSCFRFRPIEMTAINLFTYRDTLDYCSSKCPVMAMDVKGITWVGNIYQKFENMCLEVEDTMFEETVKYIENQMQTVGESVKKIYSDVMQDLLPPSLCDLDETSVSELPIDQYNDARLPKKSLQGLKKITVKADTNQITEDSRIHRDVDDDVIHAESCDTDALSMSASCNSVKGNSFISNARQYVGSSDIKSNLGSDENQPNENMPTSKTVSEINLSNTDTCSTSQSHELSNVNQIHAATVSKRASSEVTVISSVADCCKEIENASTEKIPSVQVLIKSAGEKEVNISSFSSSVLFGDPNGITMVRTMQPDDCCYNTIIVSHPETQGLDVPKIDTVAQQGHKTMQQDELKLEETCVMVTKDELQSVPKAGINQKTSKNKKRQPFSLSKMSARKQEYEELAIWHENNEKGKGDCADNLCPPTSQENQKKLLLPDISEPEWELL</sequence>
<gene>
    <name evidence="2" type="ORF">VNO77_28442</name>
</gene>
<organism evidence="2 3">
    <name type="scientific">Canavalia gladiata</name>
    <name type="common">Sword bean</name>
    <name type="synonym">Dolichos gladiatus</name>
    <dbReference type="NCBI Taxonomy" id="3824"/>
    <lineage>
        <taxon>Eukaryota</taxon>
        <taxon>Viridiplantae</taxon>
        <taxon>Streptophyta</taxon>
        <taxon>Embryophyta</taxon>
        <taxon>Tracheophyta</taxon>
        <taxon>Spermatophyta</taxon>
        <taxon>Magnoliopsida</taxon>
        <taxon>eudicotyledons</taxon>
        <taxon>Gunneridae</taxon>
        <taxon>Pentapetalae</taxon>
        <taxon>rosids</taxon>
        <taxon>fabids</taxon>
        <taxon>Fabales</taxon>
        <taxon>Fabaceae</taxon>
        <taxon>Papilionoideae</taxon>
        <taxon>50 kb inversion clade</taxon>
        <taxon>NPAAA clade</taxon>
        <taxon>indigoferoid/millettioid clade</taxon>
        <taxon>Phaseoleae</taxon>
        <taxon>Canavalia</taxon>
    </lineage>
</organism>
<feature type="region of interest" description="Disordered" evidence="1">
    <location>
        <begin position="430"/>
        <end position="467"/>
    </location>
</feature>
<comment type="caution">
    <text evidence="2">The sequence shown here is derived from an EMBL/GenBank/DDBJ whole genome shotgun (WGS) entry which is preliminary data.</text>
</comment>
<reference evidence="2 3" key="1">
    <citation type="submission" date="2024-01" db="EMBL/GenBank/DDBJ databases">
        <title>The genomes of 5 underutilized Papilionoideae crops provide insights into root nodulation and disease resistanc.</title>
        <authorList>
            <person name="Jiang F."/>
        </authorList>
    </citation>
    <scope>NUCLEOTIDE SEQUENCE [LARGE SCALE GENOMIC DNA]</scope>
    <source>
        <strain evidence="2">LVBAO_FW01</strain>
        <tissue evidence="2">Leaves</tissue>
    </source>
</reference>
<dbReference type="AlphaFoldDB" id="A0AAN9KYS1"/>
<dbReference type="GO" id="GO:0005776">
    <property type="term" value="C:autophagosome"/>
    <property type="evidence" value="ECO:0007669"/>
    <property type="project" value="TreeGrafter"/>
</dbReference>
<evidence type="ECO:0000313" key="2">
    <source>
        <dbReference type="EMBL" id="KAK7324688.1"/>
    </source>
</evidence>
<dbReference type="PROSITE" id="PS51257">
    <property type="entry name" value="PROKAR_LIPOPROTEIN"/>
    <property type="match status" value="1"/>
</dbReference>
<feature type="region of interest" description="Disordered" evidence="1">
    <location>
        <begin position="214"/>
        <end position="234"/>
    </location>
</feature>
<dbReference type="PANTHER" id="PTHR34659:SF8">
    <property type="entry name" value="(RAPE) HYPOTHETICAL PROTEIN"/>
    <property type="match status" value="1"/>
</dbReference>
<dbReference type="EMBL" id="JAYMYQ010000006">
    <property type="protein sequence ID" value="KAK7324688.1"/>
    <property type="molecule type" value="Genomic_DNA"/>
</dbReference>
<dbReference type="Proteomes" id="UP001367508">
    <property type="component" value="Unassembled WGS sequence"/>
</dbReference>
<dbReference type="PANTHER" id="PTHR34659">
    <property type="entry name" value="BNAA05G11610D PROTEIN"/>
    <property type="match status" value="1"/>
</dbReference>
<dbReference type="GO" id="GO:0006950">
    <property type="term" value="P:response to stress"/>
    <property type="evidence" value="ECO:0007669"/>
    <property type="project" value="TreeGrafter"/>
</dbReference>
<proteinExistence type="predicted"/>
<name>A0AAN9KYS1_CANGL</name>
<feature type="region of interest" description="Disordered" evidence="1">
    <location>
        <begin position="392"/>
        <end position="415"/>
    </location>
</feature>
<protein>
    <submittedName>
        <fullName evidence="2">Uncharacterized protein</fullName>
    </submittedName>
</protein>
<evidence type="ECO:0000256" key="1">
    <source>
        <dbReference type="SAM" id="MobiDB-lite"/>
    </source>
</evidence>
<evidence type="ECO:0000313" key="3">
    <source>
        <dbReference type="Proteomes" id="UP001367508"/>
    </source>
</evidence>